<dbReference type="OrthoDB" id="9803907at2"/>
<evidence type="ECO:0000256" key="2">
    <source>
        <dbReference type="ARBA" id="ARBA00022741"/>
    </source>
</evidence>
<accession>A0A1Y1CEW5</accession>
<dbReference type="GO" id="GO:0071555">
    <property type="term" value="P:cell wall organization"/>
    <property type="evidence" value="ECO:0007669"/>
    <property type="project" value="UniProtKB-KW"/>
</dbReference>
<evidence type="ECO:0000259" key="6">
    <source>
        <dbReference type="PROSITE" id="PS50975"/>
    </source>
</evidence>
<dbReference type="PANTHER" id="PTHR43585:SF2">
    <property type="entry name" value="ATP-GRASP ENZYME FSQD"/>
    <property type="match status" value="1"/>
</dbReference>
<keyword evidence="4" id="KW-0961">Cell wall biogenesis/degradation</keyword>
<name>A0A1Y1CEW5_9BACT</name>
<evidence type="ECO:0000256" key="5">
    <source>
        <dbReference type="PROSITE-ProRule" id="PRU00409"/>
    </source>
</evidence>
<evidence type="ECO:0000256" key="1">
    <source>
        <dbReference type="ARBA" id="ARBA00022598"/>
    </source>
</evidence>
<keyword evidence="1" id="KW-0436">Ligase</keyword>
<keyword evidence="3 5" id="KW-0067">ATP-binding</keyword>
<dbReference type="InterPro" id="IPR011761">
    <property type="entry name" value="ATP-grasp"/>
</dbReference>
<dbReference type="GO" id="GO:0008716">
    <property type="term" value="F:D-alanine-D-alanine ligase activity"/>
    <property type="evidence" value="ECO:0007669"/>
    <property type="project" value="InterPro"/>
</dbReference>
<dbReference type="PANTHER" id="PTHR43585">
    <property type="entry name" value="FUMIPYRROLE BIOSYNTHESIS PROTEIN C"/>
    <property type="match status" value="1"/>
</dbReference>
<dbReference type="SUPFAM" id="SSF56059">
    <property type="entry name" value="Glutathione synthetase ATP-binding domain-like"/>
    <property type="match status" value="1"/>
</dbReference>
<reference evidence="8" key="2">
    <citation type="journal article" date="2020" name="Antonie Van Leeuwenhoek">
        <title>Labilibaculum antarcticum sp. nov., a novel facultative anaerobic, psychrotorelant bacterium isolated from marine sediment of Antarctica.</title>
        <authorList>
            <person name="Watanabe M."/>
            <person name="Kojima H."/>
            <person name="Fukui M."/>
        </authorList>
    </citation>
    <scope>NUCLEOTIDE SEQUENCE [LARGE SCALE GENOMIC DNA]</scope>
    <source>
        <strain evidence="8">SPP2</strain>
    </source>
</reference>
<dbReference type="RefSeq" id="WP_096427810.1">
    <property type="nucleotide sequence ID" value="NZ_AP018042.1"/>
</dbReference>
<reference evidence="7 8" key="1">
    <citation type="journal article" date="2018" name="Mar. Genomics">
        <title>Complete genome sequence of Marinifilaceae bacterium strain SPP2, isolated from the Antarctic marine sediment.</title>
        <authorList>
            <person name="Watanabe M."/>
            <person name="Kojima H."/>
            <person name="Fukui M."/>
        </authorList>
    </citation>
    <scope>NUCLEOTIDE SEQUENCE [LARGE SCALE GENOMIC DNA]</scope>
    <source>
        <strain evidence="7 8">SPP2</strain>
    </source>
</reference>
<evidence type="ECO:0000313" key="8">
    <source>
        <dbReference type="Proteomes" id="UP000218267"/>
    </source>
</evidence>
<dbReference type="KEGG" id="mbas:ALGA_0504"/>
<keyword evidence="8" id="KW-1185">Reference proteome</keyword>
<dbReference type="AlphaFoldDB" id="A0A1Y1CEW5"/>
<keyword evidence="2 5" id="KW-0547">Nucleotide-binding</keyword>
<dbReference type="Gene3D" id="3.30.470.20">
    <property type="entry name" value="ATP-grasp fold, B domain"/>
    <property type="match status" value="1"/>
</dbReference>
<evidence type="ECO:0000256" key="4">
    <source>
        <dbReference type="ARBA" id="ARBA00023316"/>
    </source>
</evidence>
<dbReference type="Gene3D" id="3.30.1490.20">
    <property type="entry name" value="ATP-grasp fold, A domain"/>
    <property type="match status" value="1"/>
</dbReference>
<sequence length="401" mass="45011">MYSKGKKLLILGGAPFQIPSILYAKSAGYYVVTCDYCPENPAHQYADEYVNVSTTDLKAVLNLSRKLKIDGVLAYASDPAAPTAAYVSEKMGLPGNPYKSSKTLSEKDLYRSFLLTNNFKTPKYGGYSTLKDFSNYSTEFTYPVLVKPVDSSGSKGISKVNDLWEMGKAIDYAMKFSRSKRFIVEEYIEKKYPHIDGDIFVYNGKIMAYYLGDQRNNIGVNQFVSSGINYPSLLPKELHEKIKLELQRVINLLKIKFGGFNIEVIIDENDHVYLMEVGARNGGNSISEIIKCAGNVDMIKMSVDACMGVDPNIQKQKEIDKYFTTYVIHSSKEGKFRSVKLDDSIRDYVLEIKLIVEEGAEVFSFCGFNCAVGIGVLEFPNLDTRELIMSNIEELIAVELE</sequence>
<dbReference type="InterPro" id="IPR052032">
    <property type="entry name" value="ATP-dep_AA_Ligase"/>
</dbReference>
<dbReference type="InterPro" id="IPR016185">
    <property type="entry name" value="PreATP-grasp_dom_sf"/>
</dbReference>
<dbReference type="InterPro" id="IPR011095">
    <property type="entry name" value="Dala_Dala_lig_C"/>
</dbReference>
<dbReference type="GO" id="GO:0046872">
    <property type="term" value="F:metal ion binding"/>
    <property type="evidence" value="ECO:0007669"/>
    <property type="project" value="InterPro"/>
</dbReference>
<dbReference type="Gene3D" id="3.40.50.20">
    <property type="match status" value="1"/>
</dbReference>
<dbReference type="GO" id="GO:0005524">
    <property type="term" value="F:ATP binding"/>
    <property type="evidence" value="ECO:0007669"/>
    <property type="project" value="UniProtKB-UniRule"/>
</dbReference>
<dbReference type="InterPro" id="IPR013815">
    <property type="entry name" value="ATP_grasp_subdomain_1"/>
</dbReference>
<organism evidence="7 8">
    <name type="scientific">Labilibaculum antarcticum</name>
    <dbReference type="NCBI Taxonomy" id="1717717"/>
    <lineage>
        <taxon>Bacteria</taxon>
        <taxon>Pseudomonadati</taxon>
        <taxon>Bacteroidota</taxon>
        <taxon>Bacteroidia</taxon>
        <taxon>Marinilabiliales</taxon>
        <taxon>Marinifilaceae</taxon>
        <taxon>Labilibaculum</taxon>
    </lineage>
</organism>
<evidence type="ECO:0000256" key="3">
    <source>
        <dbReference type="ARBA" id="ARBA00022840"/>
    </source>
</evidence>
<feature type="domain" description="ATP-grasp" evidence="6">
    <location>
        <begin position="111"/>
        <end position="307"/>
    </location>
</feature>
<dbReference type="Proteomes" id="UP000218267">
    <property type="component" value="Chromosome"/>
</dbReference>
<dbReference type="SUPFAM" id="SSF52440">
    <property type="entry name" value="PreATP-grasp domain"/>
    <property type="match status" value="1"/>
</dbReference>
<dbReference type="Pfam" id="PF07478">
    <property type="entry name" value="Dala_Dala_lig_C"/>
    <property type="match status" value="1"/>
</dbReference>
<dbReference type="EMBL" id="AP018042">
    <property type="protein sequence ID" value="BAX78897.1"/>
    <property type="molecule type" value="Genomic_DNA"/>
</dbReference>
<gene>
    <name evidence="7" type="ORF">ALGA_0504</name>
</gene>
<dbReference type="PROSITE" id="PS50975">
    <property type="entry name" value="ATP_GRASP"/>
    <property type="match status" value="1"/>
</dbReference>
<proteinExistence type="predicted"/>
<protein>
    <recommendedName>
        <fullName evidence="6">ATP-grasp domain-containing protein</fullName>
    </recommendedName>
</protein>
<evidence type="ECO:0000313" key="7">
    <source>
        <dbReference type="EMBL" id="BAX78897.1"/>
    </source>
</evidence>